<proteinExistence type="predicted"/>
<organism evidence="1 2">
    <name type="scientific">Azospirillum oryzae</name>
    <dbReference type="NCBI Taxonomy" id="286727"/>
    <lineage>
        <taxon>Bacteria</taxon>
        <taxon>Pseudomonadati</taxon>
        <taxon>Pseudomonadota</taxon>
        <taxon>Alphaproteobacteria</taxon>
        <taxon>Rhodospirillales</taxon>
        <taxon>Azospirillaceae</taxon>
        <taxon>Azospirillum</taxon>
    </lineage>
</organism>
<dbReference type="KEGG" id="aoz:HUE56_18895"/>
<dbReference type="EMBL" id="CP054619">
    <property type="protein sequence ID" value="QKS50690.1"/>
    <property type="molecule type" value="Genomic_DNA"/>
</dbReference>
<dbReference type="RefSeq" id="WP_149197256.1">
    <property type="nucleotide sequence ID" value="NZ_BSOV01000029.1"/>
</dbReference>
<keyword evidence="2" id="KW-1185">Reference proteome</keyword>
<reference evidence="1 2" key="1">
    <citation type="submission" date="2020-06" db="EMBL/GenBank/DDBJ databases">
        <title>Complete genome of Azosprillum oryzae KACC14407.</title>
        <authorList>
            <person name="Kim M."/>
            <person name="Park Y.-J."/>
            <person name="Shin J.-H."/>
        </authorList>
    </citation>
    <scope>NUCLEOTIDE SEQUENCE [LARGE SCALE GENOMIC DNA]</scope>
    <source>
        <strain evidence="1 2">KACC 14407</strain>
    </source>
</reference>
<gene>
    <name evidence="1" type="ORF">HUE56_18895</name>
</gene>
<dbReference type="AlphaFoldDB" id="A0A6N1AGQ7"/>
<name>A0A6N1AGQ7_9PROT</name>
<dbReference type="Proteomes" id="UP000509702">
    <property type="component" value="Chromosome"/>
</dbReference>
<protein>
    <submittedName>
        <fullName evidence="1">Uncharacterized protein</fullName>
    </submittedName>
</protein>
<accession>A0A6N1AGQ7</accession>
<sequence>MRDAVYRPVEQKVVLQAPEYLPQPEGFLSPFAAVQTLSGHDRRIPVNKKLSTQPLGEPEDSGISAKGLNAGIGQALLAFDPHRLRNNTKL</sequence>
<evidence type="ECO:0000313" key="2">
    <source>
        <dbReference type="Proteomes" id="UP000509702"/>
    </source>
</evidence>
<evidence type="ECO:0000313" key="1">
    <source>
        <dbReference type="EMBL" id="QKS50690.1"/>
    </source>
</evidence>